<accession>A0ABX7M4N0</accession>
<protein>
    <submittedName>
        <fullName evidence="4">GNAT family N-acetyltransferase</fullName>
    </submittedName>
</protein>
<evidence type="ECO:0000259" key="3">
    <source>
        <dbReference type="PROSITE" id="PS51186"/>
    </source>
</evidence>
<evidence type="ECO:0000256" key="1">
    <source>
        <dbReference type="ARBA" id="ARBA00022679"/>
    </source>
</evidence>
<dbReference type="Proteomes" id="UP000663570">
    <property type="component" value="Chromosome"/>
</dbReference>
<dbReference type="PANTHER" id="PTHR43877">
    <property type="entry name" value="AMINOALKYLPHOSPHONATE N-ACETYLTRANSFERASE-RELATED-RELATED"/>
    <property type="match status" value="1"/>
</dbReference>
<dbReference type="EMBL" id="CP071060">
    <property type="protein sequence ID" value="QSI76695.1"/>
    <property type="molecule type" value="Genomic_DNA"/>
</dbReference>
<dbReference type="InterPro" id="IPR016181">
    <property type="entry name" value="Acyl_CoA_acyltransferase"/>
</dbReference>
<keyword evidence="5" id="KW-1185">Reference proteome</keyword>
<dbReference type="PANTHER" id="PTHR43877:SF2">
    <property type="entry name" value="AMINOALKYLPHOSPHONATE N-ACETYLTRANSFERASE-RELATED"/>
    <property type="match status" value="1"/>
</dbReference>
<dbReference type="PROSITE" id="PS51186">
    <property type="entry name" value="GNAT"/>
    <property type="match status" value="1"/>
</dbReference>
<sequence>MSEDRIRLRRMALLDAPAVSALSGELGYPTETARMIARLAAILDREDHAAFVATRGDAILGWGHAFVCQFVESDAFVEIGGLVVGEAARGQGVGSKLVEAIAGWARTQGVAEVRVRSNIKRGRAHAFYKSRGFVETKAQLVFARPLLQPAQDEASDGAA</sequence>
<dbReference type="Pfam" id="PF00583">
    <property type="entry name" value="Acetyltransf_1"/>
    <property type="match status" value="1"/>
</dbReference>
<dbReference type="InterPro" id="IPR050832">
    <property type="entry name" value="Bact_Acetyltransf"/>
</dbReference>
<gene>
    <name evidence="4" type="ORF">JY500_19900</name>
</gene>
<organism evidence="4 5">
    <name type="scientific">Niveibacterium microcysteis</name>
    <dbReference type="NCBI Taxonomy" id="2811415"/>
    <lineage>
        <taxon>Bacteria</taxon>
        <taxon>Pseudomonadati</taxon>
        <taxon>Pseudomonadota</taxon>
        <taxon>Betaproteobacteria</taxon>
        <taxon>Rhodocyclales</taxon>
        <taxon>Rhodocyclaceae</taxon>
        <taxon>Niveibacterium</taxon>
    </lineage>
</organism>
<evidence type="ECO:0000256" key="2">
    <source>
        <dbReference type="ARBA" id="ARBA00023315"/>
    </source>
</evidence>
<keyword evidence="2" id="KW-0012">Acyltransferase</keyword>
<dbReference type="RefSeq" id="WP_206254328.1">
    <property type="nucleotide sequence ID" value="NZ_CP071060.1"/>
</dbReference>
<dbReference type="Gene3D" id="3.40.630.30">
    <property type="match status" value="1"/>
</dbReference>
<name>A0ABX7M4N0_9RHOO</name>
<dbReference type="InterPro" id="IPR000182">
    <property type="entry name" value="GNAT_dom"/>
</dbReference>
<reference evidence="4 5" key="1">
    <citation type="submission" date="2021-02" db="EMBL/GenBank/DDBJ databases">
        <title>Niveibacterium changnyeongensis HC41.</title>
        <authorList>
            <person name="Kang M."/>
        </authorList>
    </citation>
    <scope>NUCLEOTIDE SEQUENCE [LARGE SCALE GENOMIC DNA]</scope>
    <source>
        <strain evidence="4 5">HC41</strain>
    </source>
</reference>
<dbReference type="CDD" id="cd04301">
    <property type="entry name" value="NAT_SF"/>
    <property type="match status" value="1"/>
</dbReference>
<proteinExistence type="predicted"/>
<dbReference type="SUPFAM" id="SSF55729">
    <property type="entry name" value="Acyl-CoA N-acyltransferases (Nat)"/>
    <property type="match status" value="1"/>
</dbReference>
<evidence type="ECO:0000313" key="5">
    <source>
        <dbReference type="Proteomes" id="UP000663570"/>
    </source>
</evidence>
<evidence type="ECO:0000313" key="4">
    <source>
        <dbReference type="EMBL" id="QSI76695.1"/>
    </source>
</evidence>
<feature type="domain" description="N-acetyltransferase" evidence="3">
    <location>
        <begin position="6"/>
        <end position="151"/>
    </location>
</feature>
<keyword evidence="1" id="KW-0808">Transferase</keyword>